<accession>A0A1U7JLI0</accession>
<evidence type="ECO:0000256" key="1">
    <source>
        <dbReference type="SAM" id="MobiDB-lite"/>
    </source>
</evidence>
<sequence length="95" mass="10253">MALRSTPPVVSKDSSQQTRESALLDKAREFEAVYLNQLMQTMFNGLETGGTFGSGPGADAWKSMMVNEYATSMAANGGIGLADSITRQLLDFQEI</sequence>
<evidence type="ECO:0000259" key="2">
    <source>
        <dbReference type="Pfam" id="PF10135"/>
    </source>
</evidence>
<evidence type="ECO:0000313" key="3">
    <source>
        <dbReference type="EMBL" id="OKL45600.1"/>
    </source>
</evidence>
<dbReference type="EMBL" id="LVVZ01000005">
    <property type="protein sequence ID" value="OKL45600.1"/>
    <property type="molecule type" value="Genomic_DNA"/>
</dbReference>
<evidence type="ECO:0000313" key="4">
    <source>
        <dbReference type="Proteomes" id="UP000185783"/>
    </source>
</evidence>
<dbReference type="Pfam" id="PF10135">
    <property type="entry name" value="Rod-binding"/>
    <property type="match status" value="1"/>
</dbReference>
<keyword evidence="4" id="KW-1185">Reference proteome</keyword>
<proteinExistence type="predicted"/>
<dbReference type="Proteomes" id="UP000185783">
    <property type="component" value="Unassembled WGS sequence"/>
</dbReference>
<dbReference type="AlphaFoldDB" id="A0A1U7JLI0"/>
<feature type="domain" description="Flagellar protein FlgJ N-terminal" evidence="2">
    <location>
        <begin position="41"/>
        <end position="88"/>
    </location>
</feature>
<comment type="caution">
    <text evidence="3">The sequence shown here is derived from an EMBL/GenBank/DDBJ whole genome shotgun (WGS) entry which is preliminary data.</text>
</comment>
<feature type="region of interest" description="Disordered" evidence="1">
    <location>
        <begin position="1"/>
        <end position="21"/>
    </location>
</feature>
<dbReference type="STRING" id="197461.A3843_02915"/>
<name>A0A1U7JLI0_9HYPH</name>
<reference evidence="3 4" key="1">
    <citation type="submission" date="2016-03" db="EMBL/GenBank/DDBJ databases">
        <title>Genome sequence of Nesiotobacter sp. nov., a moderately halophilic alphaproteobacterium isolated from the Yellow Sea, China.</title>
        <authorList>
            <person name="Zhang G."/>
            <person name="Zhang R."/>
        </authorList>
    </citation>
    <scope>NUCLEOTIDE SEQUENCE [LARGE SCALE GENOMIC DNA]</scope>
    <source>
        <strain evidence="3 4">WB1-6</strain>
    </source>
</reference>
<dbReference type="InterPro" id="IPR019301">
    <property type="entry name" value="Flagellar_prot_FlgJ_N"/>
</dbReference>
<gene>
    <name evidence="3" type="ORF">A3843_02915</name>
</gene>
<organism evidence="3 4">
    <name type="scientific">Pseudovibrio exalbescens</name>
    <dbReference type="NCBI Taxonomy" id="197461"/>
    <lineage>
        <taxon>Bacteria</taxon>
        <taxon>Pseudomonadati</taxon>
        <taxon>Pseudomonadota</taxon>
        <taxon>Alphaproteobacteria</taxon>
        <taxon>Hyphomicrobiales</taxon>
        <taxon>Stappiaceae</taxon>
        <taxon>Pseudovibrio</taxon>
    </lineage>
</organism>
<protein>
    <submittedName>
        <fullName evidence="3">Chemotaxis protein</fullName>
    </submittedName>
</protein>